<dbReference type="NCBIfam" id="TIGR00023">
    <property type="entry name" value="glycerol-3-phosphate 1-O-acyltransferase PlsY"/>
    <property type="match status" value="1"/>
</dbReference>
<evidence type="ECO:0000256" key="5">
    <source>
        <dbReference type="ARBA" id="ARBA00022989"/>
    </source>
</evidence>
<dbReference type="SMART" id="SM01207">
    <property type="entry name" value="G3P_acyltransf"/>
    <property type="match status" value="1"/>
</dbReference>
<dbReference type="HAMAP" id="MF_01043">
    <property type="entry name" value="PlsY"/>
    <property type="match status" value="1"/>
</dbReference>
<accession>A0A3Q9V8V0</accession>
<dbReference type="Pfam" id="PF02660">
    <property type="entry name" value="G3P_acyltransf"/>
    <property type="match status" value="1"/>
</dbReference>
<dbReference type="EC" id="2.3.1.275" evidence="10"/>
<feature type="transmembrane region" description="Helical" evidence="10">
    <location>
        <begin position="58"/>
        <end position="80"/>
    </location>
</feature>
<comment type="subunit">
    <text evidence="10">Probably interacts with PlsX.</text>
</comment>
<feature type="transmembrane region" description="Helical" evidence="10">
    <location>
        <begin position="6"/>
        <end position="29"/>
    </location>
</feature>
<evidence type="ECO:0000256" key="1">
    <source>
        <dbReference type="ARBA" id="ARBA00022475"/>
    </source>
</evidence>
<dbReference type="GO" id="GO:0005886">
    <property type="term" value="C:plasma membrane"/>
    <property type="evidence" value="ECO:0007669"/>
    <property type="project" value="UniProtKB-SubCell"/>
</dbReference>
<evidence type="ECO:0000313" key="12">
    <source>
        <dbReference type="Proteomes" id="UP000256585"/>
    </source>
</evidence>
<keyword evidence="2 10" id="KW-0444">Lipid biosynthesis</keyword>
<protein>
    <recommendedName>
        <fullName evidence="10">Glycerol-3-phosphate acyltransferase</fullName>
    </recommendedName>
    <alternativeName>
        <fullName evidence="10">Acyl-PO4 G3P acyltransferase</fullName>
    </alternativeName>
    <alternativeName>
        <fullName evidence="10">Acyl-phosphate--glycerol-3-phosphate acyltransferase</fullName>
    </alternativeName>
    <alternativeName>
        <fullName evidence="10">G3P acyltransferase</fullName>
        <shortName evidence="10">GPAT</shortName>
        <ecNumber evidence="10">2.3.1.275</ecNumber>
    </alternativeName>
    <alternativeName>
        <fullName evidence="10">Lysophosphatidic acid synthase</fullName>
        <shortName evidence="10">LPA synthase</shortName>
    </alternativeName>
</protein>
<evidence type="ECO:0000256" key="3">
    <source>
        <dbReference type="ARBA" id="ARBA00022679"/>
    </source>
</evidence>
<comment type="function">
    <text evidence="10">Catalyzes the transfer of an acyl group from acyl-phosphate (acyl-PO(4)) to glycerol-3-phosphate (G3P) to form lysophosphatidic acid (LPA). This enzyme utilizes acyl-phosphate as fatty acyl donor, but not acyl-CoA or acyl-ACP.</text>
</comment>
<feature type="transmembrane region" description="Helical" evidence="10">
    <location>
        <begin position="181"/>
        <end position="199"/>
    </location>
</feature>
<keyword evidence="6 10" id="KW-0443">Lipid metabolism</keyword>
<evidence type="ECO:0000256" key="7">
    <source>
        <dbReference type="ARBA" id="ARBA00023136"/>
    </source>
</evidence>
<comment type="similarity">
    <text evidence="10">Belongs to the PlsY family.</text>
</comment>
<dbReference type="Proteomes" id="UP000256585">
    <property type="component" value="Chromosome"/>
</dbReference>
<feature type="transmembrane region" description="Helical" evidence="10">
    <location>
        <begin position="116"/>
        <end position="141"/>
    </location>
</feature>
<dbReference type="UniPathway" id="UPA00085"/>
<keyword evidence="5 10" id="KW-1133">Transmembrane helix</keyword>
<comment type="subcellular location">
    <subcellularLocation>
        <location evidence="10">Cell membrane</location>
        <topology evidence="10">Multi-pass membrane protein</topology>
    </subcellularLocation>
</comment>
<evidence type="ECO:0000256" key="9">
    <source>
        <dbReference type="ARBA" id="ARBA00023264"/>
    </source>
</evidence>
<dbReference type="AlphaFoldDB" id="A0A3Q9V8V0"/>
<dbReference type="PANTHER" id="PTHR30309">
    <property type="entry name" value="INNER MEMBRANE PROTEIN YGIH"/>
    <property type="match status" value="1"/>
</dbReference>
<organism evidence="11 12">
    <name type="scientific">Metamycoplasma phocicerebrale</name>
    <dbReference type="NCBI Taxonomy" id="142649"/>
    <lineage>
        <taxon>Bacteria</taxon>
        <taxon>Bacillati</taxon>
        <taxon>Mycoplasmatota</taxon>
        <taxon>Mycoplasmoidales</taxon>
        <taxon>Metamycoplasmataceae</taxon>
        <taxon>Metamycoplasma</taxon>
    </lineage>
</organism>
<evidence type="ECO:0000313" key="11">
    <source>
        <dbReference type="EMBL" id="AZZ65728.1"/>
    </source>
</evidence>
<keyword evidence="12" id="KW-1185">Reference proteome</keyword>
<evidence type="ECO:0000256" key="8">
    <source>
        <dbReference type="ARBA" id="ARBA00023209"/>
    </source>
</evidence>
<keyword evidence="9 10" id="KW-1208">Phospholipid metabolism</keyword>
<gene>
    <name evidence="10" type="primary">plsY</name>
    <name evidence="11" type="ORF">DMC14_002980</name>
</gene>
<reference evidence="11" key="1">
    <citation type="submission" date="2019-03" db="EMBL/GenBank/DDBJ databases">
        <title>Draft Sequence and Annotation of the Mycoplasma phocicerebrale Strain 1049T Genome.</title>
        <authorList>
            <person name="Frasca S.Jr."/>
            <person name="Kutish G.F."/>
            <person name="Castellanos Gell J."/>
            <person name="Michaels D.L."/>
            <person name="Brown D.R."/>
        </authorList>
    </citation>
    <scope>NUCLEOTIDE SEQUENCE</scope>
    <source>
        <strain evidence="11">1049</strain>
    </source>
</reference>
<feature type="transmembrane region" description="Helical" evidence="10">
    <location>
        <begin position="86"/>
        <end position="104"/>
    </location>
</feature>
<dbReference type="InterPro" id="IPR003811">
    <property type="entry name" value="G3P_acylTferase_PlsY"/>
</dbReference>
<evidence type="ECO:0000256" key="6">
    <source>
        <dbReference type="ARBA" id="ARBA00023098"/>
    </source>
</evidence>
<dbReference type="PANTHER" id="PTHR30309:SF0">
    <property type="entry name" value="GLYCEROL-3-PHOSPHATE ACYLTRANSFERASE-RELATED"/>
    <property type="match status" value="1"/>
</dbReference>
<dbReference type="GO" id="GO:0043772">
    <property type="term" value="F:acyl-phosphate glycerol-3-phosphate acyltransferase activity"/>
    <property type="evidence" value="ECO:0007669"/>
    <property type="project" value="UniProtKB-UniRule"/>
</dbReference>
<keyword evidence="4 10" id="KW-0812">Transmembrane</keyword>
<sequence length="221" mass="25515">MFKWEYLWINLILLILGYFIGSISISIIISKLKNRDIRKEGSKNAGATNALRVFGFKFASLVFIFDLCKSFIPTMITFIVKYFTNNLYIIPFFTGLGAFIGHIFPTYFKFKGGKGVAAFFGLILAFDLTTFLWLALFYILLVLAIRYISICSVITAITFAFISFIPLYYSTWALSFINHNVPLWSHSYILIFASIIILLKHIPNYIRLSNHEEKKIILCKY</sequence>
<dbReference type="KEGG" id="mphc:DMC14_002980"/>
<comment type="pathway">
    <text evidence="10">Lipid metabolism; phospholipid metabolism.</text>
</comment>
<keyword evidence="7 10" id="KW-0472">Membrane</keyword>
<evidence type="ECO:0000256" key="2">
    <source>
        <dbReference type="ARBA" id="ARBA00022516"/>
    </source>
</evidence>
<keyword evidence="3 10" id="KW-0808">Transferase</keyword>
<evidence type="ECO:0000256" key="10">
    <source>
        <dbReference type="HAMAP-Rule" id="MF_01043"/>
    </source>
</evidence>
<dbReference type="OrthoDB" id="9777124at2"/>
<feature type="transmembrane region" description="Helical" evidence="10">
    <location>
        <begin position="147"/>
        <end position="169"/>
    </location>
</feature>
<dbReference type="RefSeq" id="WP_116171449.1">
    <property type="nucleotide sequence ID" value="NZ_CP033058.2"/>
</dbReference>
<proteinExistence type="inferred from homology"/>
<name>A0A3Q9V8V0_9BACT</name>
<keyword evidence="1 10" id="KW-1003">Cell membrane</keyword>
<keyword evidence="8 10" id="KW-0594">Phospholipid biosynthesis</keyword>
<dbReference type="EMBL" id="CP033058">
    <property type="protein sequence ID" value="AZZ65728.1"/>
    <property type="molecule type" value="Genomic_DNA"/>
</dbReference>
<dbReference type="GO" id="GO:0008654">
    <property type="term" value="P:phospholipid biosynthetic process"/>
    <property type="evidence" value="ECO:0007669"/>
    <property type="project" value="UniProtKB-UniRule"/>
</dbReference>
<evidence type="ECO:0000256" key="4">
    <source>
        <dbReference type="ARBA" id="ARBA00022692"/>
    </source>
</evidence>
<comment type="catalytic activity">
    <reaction evidence="10">
        <text>an acyl phosphate + sn-glycerol 3-phosphate = a 1-acyl-sn-glycero-3-phosphate + phosphate</text>
        <dbReference type="Rhea" id="RHEA:34075"/>
        <dbReference type="ChEBI" id="CHEBI:43474"/>
        <dbReference type="ChEBI" id="CHEBI:57597"/>
        <dbReference type="ChEBI" id="CHEBI:57970"/>
        <dbReference type="ChEBI" id="CHEBI:59918"/>
        <dbReference type="EC" id="2.3.1.275"/>
    </reaction>
</comment>